<reference evidence="6" key="1">
    <citation type="journal article" date="2017" name="Nature">
        <title>The sunflower genome provides insights into oil metabolism, flowering and Asterid evolution.</title>
        <authorList>
            <person name="Badouin H."/>
            <person name="Gouzy J."/>
            <person name="Grassa C.J."/>
            <person name="Murat F."/>
            <person name="Staton S.E."/>
            <person name="Cottret L."/>
            <person name="Lelandais-Briere C."/>
            <person name="Owens G.L."/>
            <person name="Carrere S."/>
            <person name="Mayjonade B."/>
            <person name="Legrand L."/>
            <person name="Gill N."/>
            <person name="Kane N.C."/>
            <person name="Bowers J.E."/>
            <person name="Hubner S."/>
            <person name="Bellec A."/>
            <person name="Berard A."/>
            <person name="Berges H."/>
            <person name="Blanchet N."/>
            <person name="Boniface M.C."/>
            <person name="Brunel D."/>
            <person name="Catrice O."/>
            <person name="Chaidir N."/>
            <person name="Claudel C."/>
            <person name="Donnadieu C."/>
            <person name="Faraut T."/>
            <person name="Fievet G."/>
            <person name="Helmstetter N."/>
            <person name="King M."/>
            <person name="Knapp S.J."/>
            <person name="Lai Z."/>
            <person name="Le Paslier M.C."/>
            <person name="Lippi Y."/>
            <person name="Lorenzon L."/>
            <person name="Mandel J.R."/>
            <person name="Marage G."/>
            <person name="Marchand G."/>
            <person name="Marquand E."/>
            <person name="Bret-Mestries E."/>
            <person name="Morien E."/>
            <person name="Nambeesan S."/>
            <person name="Nguyen T."/>
            <person name="Pegot-Espagnet P."/>
            <person name="Pouilly N."/>
            <person name="Raftis F."/>
            <person name="Sallet E."/>
            <person name="Schiex T."/>
            <person name="Thomas J."/>
            <person name="Vandecasteele C."/>
            <person name="Vares D."/>
            <person name="Vear F."/>
            <person name="Vautrin S."/>
            <person name="Crespi M."/>
            <person name="Mangin B."/>
            <person name="Burke J.M."/>
            <person name="Salse J."/>
            <person name="Munos S."/>
            <person name="Vincourt P."/>
            <person name="Rieseberg L.H."/>
            <person name="Langlade N.B."/>
        </authorList>
    </citation>
    <scope>NUCLEOTIDE SEQUENCE</scope>
    <source>
        <tissue evidence="6">Leaves</tissue>
    </source>
</reference>
<dbReference type="GO" id="GO:0006355">
    <property type="term" value="P:regulation of DNA-templated transcription"/>
    <property type="evidence" value="ECO:0000318"/>
    <property type="project" value="GO_Central"/>
</dbReference>
<dbReference type="PROSITE" id="PS50897">
    <property type="entry name" value="CTLH"/>
    <property type="match status" value="1"/>
</dbReference>
<feature type="compositionally biased region" description="Basic and acidic residues" evidence="4">
    <location>
        <begin position="757"/>
        <end position="769"/>
    </location>
</feature>
<sequence length="1154" mass="126958">MASPLSSELVFLILQFLEEENFKETIHRLERESGFFFNMRYLEELVKNGEWDEVEKYISGYTKVEDNRYSMKIYFEIKKQKYLEALDRKDGAKALEILVKDLKVFSAFNEDLFKEITLLLTLDNFRENEQLSTYGDTNSARAIMLTELKKLIEANPVFRDKLTFPSLKSSRLRSLINQRFVSSVVHFQSYRIFKLTVFLDCSLNWQHQLCKNPKPHPDIKTLFVDHTCGPSQPIGAHALSPVTNPLMGTVSRPPGFPPLGALFPYQTAPTAPLPSNLTGWMTNPAVARASPSSGPISLIPPNISAIPKRARTPPGNGPAVDFQSADSEHVPKRTRASGTSDEISVQVNLTPVYVSPVGYSGQSSSSSEDLPKAVMMTLNQGSAVKSMDFHPKQQIQLLVGTNAGEFLLWDLSSREKLTQKNFKVWDLGACSMPFQTTLTNDYTASVNRVTWNPDGTFFGVAYSKNIVQIYSYHGGADIRNHLEIEAHCGSVNDLAFSYPNKTLSIVTCGDDRLIKVWNAVTGEKQNQLEGHEAPVYCVCPHFKENIQFIFSTATDGNIKAWLYDNVGSRLDYAAPGLSPSAMAYSDDGTRLFSCGTNKEGQSFMVEWNESEGAIKRMYNGLGKRANRPVQFDTTKNRYIVAGDEWLIKYWNMDNASVLLVSDAEGGLPASPCVRFNLEGILLAVSTSDNGIKILANSDGIRVLKPMENRSSAVKTSALTTSGATVTANATGGPSVMDIVTTTPPLTMTNTENQNSVERPRTGDEATDKSRMWKVTEISEPSHCRCLRFPDNTSSAMRVTRLMYTNSGHGVLALVANAVHKLWKWQKTDHNSTEKATASVAPQLWQPTSGILMTNDISDTNTEDSIACFALSRNDSYVASASGGKISLFNMMTFKTMTTFMPTPPAATFLLFHPRDNNIIAVGMDDSSIHIYNVRVDEVKTKLKGHHKRVTGLAFSTVLNVLVSSGADSQLCVWNTDGWEKQTSRQLQIPGGRVAAPFADTHVQFHHDQKHLLVVHGTQIAIYEAPKLECLKQWGPREASGAITHAAYSCDSQTIYVTFEDGSIDILTASSLRLRCRVSPTSYLPANPKPRVYPLVVAAHPSEPNQFALGLTDGGVCVFEPLESEGKWGSAPGVEGGAGPSTSAVAAAANSTDQA</sequence>
<evidence type="ECO:0000256" key="2">
    <source>
        <dbReference type="ARBA" id="ARBA00022737"/>
    </source>
</evidence>
<proteinExistence type="predicted"/>
<gene>
    <name evidence="6" type="ORF">HanXRQr2_Chr05g0206551</name>
</gene>
<dbReference type="SUPFAM" id="SSF50978">
    <property type="entry name" value="WD40 repeat-like"/>
    <property type="match status" value="2"/>
</dbReference>
<dbReference type="PROSITE" id="PS50294">
    <property type="entry name" value="WD_REPEATS_REGION"/>
    <property type="match status" value="1"/>
</dbReference>
<accession>A0A9K3IYT0</accession>
<dbReference type="Gene3D" id="2.130.10.10">
    <property type="entry name" value="YVTN repeat-like/Quinoprotein amine dehydrogenase"/>
    <property type="match status" value="3"/>
</dbReference>
<name>A0A9K3IYT0_HELAN</name>
<dbReference type="Pfam" id="PF21359">
    <property type="entry name" value="zf_topless"/>
    <property type="match status" value="1"/>
</dbReference>
<dbReference type="EMBL" id="MNCJ02000320">
    <property type="protein sequence ID" value="KAF5805216.1"/>
    <property type="molecule type" value="Genomic_DNA"/>
</dbReference>
<protein>
    <submittedName>
        <fullName evidence="6">Transcription factor WD40-like family</fullName>
    </submittedName>
</protein>
<feature type="repeat" description="WD" evidence="3">
    <location>
        <begin position="942"/>
        <end position="983"/>
    </location>
</feature>
<organism evidence="6 7">
    <name type="scientific">Helianthus annuus</name>
    <name type="common">Common sunflower</name>
    <dbReference type="NCBI Taxonomy" id="4232"/>
    <lineage>
        <taxon>Eukaryota</taxon>
        <taxon>Viridiplantae</taxon>
        <taxon>Streptophyta</taxon>
        <taxon>Embryophyta</taxon>
        <taxon>Tracheophyta</taxon>
        <taxon>Spermatophyta</taxon>
        <taxon>Magnoliopsida</taxon>
        <taxon>eudicotyledons</taxon>
        <taxon>Gunneridae</taxon>
        <taxon>Pentapetalae</taxon>
        <taxon>asterids</taxon>
        <taxon>campanulids</taxon>
        <taxon>Asterales</taxon>
        <taxon>Asteraceae</taxon>
        <taxon>Asteroideae</taxon>
        <taxon>Heliantheae alliance</taxon>
        <taxon>Heliantheae</taxon>
        <taxon>Helianthus</taxon>
    </lineage>
</organism>
<dbReference type="SMART" id="SM00667">
    <property type="entry name" value="LisH"/>
    <property type="match status" value="1"/>
</dbReference>
<keyword evidence="2" id="KW-0677">Repeat</keyword>
<dbReference type="PROSITE" id="PS50082">
    <property type="entry name" value="WD_REPEATS_2"/>
    <property type="match status" value="2"/>
</dbReference>
<dbReference type="AlphaFoldDB" id="A0A9K3IYT0"/>
<dbReference type="InterPro" id="IPR006594">
    <property type="entry name" value="LisH"/>
</dbReference>
<feature type="compositionally biased region" description="Low complexity" evidence="4">
    <location>
        <begin position="1139"/>
        <end position="1154"/>
    </location>
</feature>
<keyword evidence="1 3" id="KW-0853">WD repeat</keyword>
<evidence type="ECO:0000259" key="5">
    <source>
        <dbReference type="PROSITE" id="PS50897"/>
    </source>
</evidence>
<dbReference type="PANTHER" id="PTHR44083:SF36">
    <property type="entry name" value="LIS1 HOMOLOGY MOTIF PROTEIN-RELATED"/>
    <property type="match status" value="1"/>
</dbReference>
<dbReference type="InterPro" id="IPR006595">
    <property type="entry name" value="CTLH_C"/>
</dbReference>
<feature type="region of interest" description="Disordered" evidence="4">
    <location>
        <begin position="746"/>
        <end position="769"/>
    </location>
</feature>
<dbReference type="InterPro" id="IPR027728">
    <property type="entry name" value="Topless_fam"/>
</dbReference>
<dbReference type="Proteomes" id="UP000215914">
    <property type="component" value="Unassembled WGS sequence"/>
</dbReference>
<evidence type="ECO:0000313" key="6">
    <source>
        <dbReference type="EMBL" id="KAF5805216.1"/>
    </source>
</evidence>
<keyword evidence="7" id="KW-1185">Reference proteome</keyword>
<dbReference type="SMART" id="SM00668">
    <property type="entry name" value="CTLH"/>
    <property type="match status" value="1"/>
</dbReference>
<dbReference type="Pfam" id="PF21889">
    <property type="entry name" value="TPR1-like_2nd"/>
    <property type="match status" value="1"/>
</dbReference>
<dbReference type="PROSITE" id="PS50896">
    <property type="entry name" value="LISH"/>
    <property type="match status" value="1"/>
</dbReference>
<evidence type="ECO:0000256" key="4">
    <source>
        <dbReference type="SAM" id="MobiDB-lite"/>
    </source>
</evidence>
<dbReference type="InterPro" id="IPR015943">
    <property type="entry name" value="WD40/YVTN_repeat-like_dom_sf"/>
</dbReference>
<dbReference type="SMART" id="SM00320">
    <property type="entry name" value="WD40"/>
    <property type="match status" value="9"/>
</dbReference>
<dbReference type="InterPro" id="IPR036322">
    <property type="entry name" value="WD40_repeat_dom_sf"/>
</dbReference>
<comment type="caution">
    <text evidence="6">The sequence shown here is derived from an EMBL/GenBank/DDBJ whole genome shotgun (WGS) entry which is preliminary data.</text>
</comment>
<feature type="domain" description="CTLH" evidence="5">
    <location>
        <begin position="35"/>
        <end position="93"/>
    </location>
</feature>
<dbReference type="Pfam" id="PF17814">
    <property type="entry name" value="LisH_TPL"/>
    <property type="match status" value="1"/>
</dbReference>
<dbReference type="InterPro" id="IPR054532">
    <property type="entry name" value="TPL_SMU1_LisH-like"/>
</dbReference>
<dbReference type="InterPro" id="IPR054080">
    <property type="entry name" value="TPR1-like_2nd"/>
</dbReference>
<dbReference type="InterPro" id="IPR001680">
    <property type="entry name" value="WD40_rpt"/>
</dbReference>
<reference evidence="6" key="2">
    <citation type="submission" date="2020-06" db="EMBL/GenBank/DDBJ databases">
        <title>Helianthus annuus Genome sequencing and assembly Release 2.</title>
        <authorList>
            <person name="Gouzy J."/>
            <person name="Langlade N."/>
            <person name="Munos S."/>
        </authorList>
    </citation>
    <scope>NUCLEOTIDE SEQUENCE</scope>
    <source>
        <tissue evidence="6">Leaves</tissue>
    </source>
</reference>
<dbReference type="Pfam" id="PF00400">
    <property type="entry name" value="WD40"/>
    <property type="match status" value="3"/>
</dbReference>
<dbReference type="Gramene" id="mRNA:HanXRQr2_Chr05g0206551">
    <property type="protein sequence ID" value="mRNA:HanXRQr2_Chr05g0206551"/>
    <property type="gene ID" value="HanXRQr2_Chr05g0206551"/>
</dbReference>
<evidence type="ECO:0000256" key="3">
    <source>
        <dbReference type="PROSITE-ProRule" id="PRU00221"/>
    </source>
</evidence>
<feature type="region of interest" description="Disordered" evidence="4">
    <location>
        <begin position="311"/>
        <end position="340"/>
    </location>
</feature>
<dbReference type="PANTHER" id="PTHR44083">
    <property type="entry name" value="TOPLESS-RELATED PROTEIN 1-RELATED"/>
    <property type="match status" value="1"/>
</dbReference>
<dbReference type="InterPro" id="IPR048419">
    <property type="entry name" value="Topless_Znf"/>
</dbReference>
<feature type="region of interest" description="Disordered" evidence="4">
    <location>
        <begin position="1127"/>
        <end position="1154"/>
    </location>
</feature>
<evidence type="ECO:0000313" key="7">
    <source>
        <dbReference type="Proteomes" id="UP000215914"/>
    </source>
</evidence>
<feature type="repeat" description="WD" evidence="3">
    <location>
        <begin position="484"/>
        <end position="527"/>
    </location>
</feature>
<evidence type="ECO:0000256" key="1">
    <source>
        <dbReference type="ARBA" id="ARBA00022574"/>
    </source>
</evidence>